<comment type="caution">
    <text evidence="2">The sequence shown here is derived from an EMBL/GenBank/DDBJ whole genome shotgun (WGS) entry which is preliminary data.</text>
</comment>
<evidence type="ECO:0000313" key="3">
    <source>
        <dbReference type="Proteomes" id="UP000319525"/>
    </source>
</evidence>
<reference evidence="2 3" key="1">
    <citation type="submission" date="2019-06" db="EMBL/GenBank/DDBJ databases">
        <title>Whole genome shotgun sequence of Microbacterium testaceum NBRC 12675.</title>
        <authorList>
            <person name="Hosoyama A."/>
            <person name="Uohara A."/>
            <person name="Ohji S."/>
            <person name="Ichikawa N."/>
        </authorList>
    </citation>
    <scope>NUCLEOTIDE SEQUENCE [LARGE SCALE GENOMIC DNA]</scope>
    <source>
        <strain evidence="2 3">NBRC 12675</strain>
    </source>
</reference>
<dbReference type="InterPro" id="IPR002110">
    <property type="entry name" value="Ankyrin_rpt"/>
</dbReference>
<dbReference type="InterPro" id="IPR036770">
    <property type="entry name" value="Ankyrin_rpt-contain_sf"/>
</dbReference>
<organism evidence="2 3">
    <name type="scientific">Microbacterium testaceum</name>
    <name type="common">Aureobacterium testaceum</name>
    <name type="synonym">Brevibacterium testaceum</name>
    <dbReference type="NCBI Taxonomy" id="2033"/>
    <lineage>
        <taxon>Bacteria</taxon>
        <taxon>Bacillati</taxon>
        <taxon>Actinomycetota</taxon>
        <taxon>Actinomycetes</taxon>
        <taxon>Micrococcales</taxon>
        <taxon>Microbacteriaceae</taxon>
        <taxon>Microbacterium</taxon>
    </lineage>
</organism>
<feature type="repeat" description="ANK" evidence="1">
    <location>
        <begin position="13"/>
        <end position="51"/>
    </location>
</feature>
<evidence type="ECO:0000256" key="1">
    <source>
        <dbReference type="PROSITE-ProRule" id="PRU00023"/>
    </source>
</evidence>
<dbReference type="EMBL" id="BJML01000001">
    <property type="protein sequence ID" value="GEB44751.1"/>
    <property type="molecule type" value="Genomic_DNA"/>
</dbReference>
<dbReference type="Gene3D" id="1.25.40.20">
    <property type="entry name" value="Ankyrin repeat-containing domain"/>
    <property type="match status" value="1"/>
</dbReference>
<dbReference type="AlphaFoldDB" id="A0A4Y3QHW5"/>
<proteinExistence type="predicted"/>
<gene>
    <name evidence="2" type="ORF">MTE01_06960</name>
</gene>
<dbReference type="SUPFAM" id="SSF48403">
    <property type="entry name" value="Ankyrin repeat"/>
    <property type="match status" value="1"/>
</dbReference>
<keyword evidence="1" id="KW-0040">ANK repeat</keyword>
<name>A0A4Y3QHW5_MICTE</name>
<dbReference type="Proteomes" id="UP000319525">
    <property type="component" value="Unassembled WGS sequence"/>
</dbReference>
<dbReference type="PROSITE" id="PS50088">
    <property type="entry name" value="ANK_REPEAT"/>
    <property type="match status" value="1"/>
</dbReference>
<evidence type="ECO:0000313" key="2">
    <source>
        <dbReference type="EMBL" id="GEB44751.1"/>
    </source>
</evidence>
<protein>
    <submittedName>
        <fullName evidence="2">Uncharacterized protein</fullName>
    </submittedName>
</protein>
<sequence length="121" mass="13346">MLDEGAPLTAGDGGATALHVLFGQVSHDVGEDARIARRLIDAGADINALDENGRVPFLEVLNMKYSDEDLNPIYDLWFEREDADFTLVSVHGVSPISFAKKLPFRGSVVDRMESYVRAHSR</sequence>
<accession>A0A4Y3QHW5</accession>